<keyword evidence="2" id="KW-0540">Nuclease</keyword>
<dbReference type="PANTHER" id="PTHR38590:SF1">
    <property type="entry name" value="BLL0828 PROTEIN"/>
    <property type="match status" value="1"/>
</dbReference>
<dbReference type="Gene3D" id="3.40.960.10">
    <property type="entry name" value="VSR Endonuclease"/>
    <property type="match status" value="1"/>
</dbReference>
<reference evidence="2 3" key="1">
    <citation type="submission" date="2019-05" db="EMBL/GenBank/DDBJ databases">
        <title>Panacibacter sp. strain 17mud1-8 Genome sequencing and assembly.</title>
        <authorList>
            <person name="Chhetri G."/>
        </authorList>
    </citation>
    <scope>NUCLEOTIDE SEQUENCE [LARGE SCALE GENOMIC DNA]</scope>
    <source>
        <strain evidence="2 3">17mud1-8</strain>
    </source>
</reference>
<dbReference type="Pfam" id="PF04480">
    <property type="entry name" value="DUF559"/>
    <property type="match status" value="1"/>
</dbReference>
<dbReference type="RefSeq" id="WP_137262593.1">
    <property type="nucleotide sequence ID" value="NZ_SZQL01000012.1"/>
</dbReference>
<evidence type="ECO:0000313" key="2">
    <source>
        <dbReference type="EMBL" id="TKK67163.1"/>
    </source>
</evidence>
<dbReference type="SUPFAM" id="SSF52980">
    <property type="entry name" value="Restriction endonuclease-like"/>
    <property type="match status" value="1"/>
</dbReference>
<protein>
    <submittedName>
        <fullName evidence="2">Endonuclease domain-containing protein</fullName>
    </submittedName>
</protein>
<dbReference type="InterPro" id="IPR007569">
    <property type="entry name" value="DUF559"/>
</dbReference>
<organism evidence="2 3">
    <name type="scientific">Ilyomonas limi</name>
    <dbReference type="NCBI Taxonomy" id="2575867"/>
    <lineage>
        <taxon>Bacteria</taxon>
        <taxon>Pseudomonadati</taxon>
        <taxon>Bacteroidota</taxon>
        <taxon>Chitinophagia</taxon>
        <taxon>Chitinophagales</taxon>
        <taxon>Chitinophagaceae</taxon>
        <taxon>Ilyomonas</taxon>
    </lineage>
</organism>
<dbReference type="GO" id="GO:0004519">
    <property type="term" value="F:endonuclease activity"/>
    <property type="evidence" value="ECO:0007669"/>
    <property type="project" value="UniProtKB-KW"/>
</dbReference>
<dbReference type="EMBL" id="SZQL01000012">
    <property type="protein sequence ID" value="TKK67163.1"/>
    <property type="molecule type" value="Genomic_DNA"/>
</dbReference>
<dbReference type="Proteomes" id="UP000305848">
    <property type="component" value="Unassembled WGS sequence"/>
</dbReference>
<proteinExistence type="predicted"/>
<dbReference type="CDD" id="cd01038">
    <property type="entry name" value="Endonuclease_DUF559"/>
    <property type="match status" value="1"/>
</dbReference>
<sequence>MKLQFTPNHFQYSPSGAGGFGGMHYGAHPLIFKKAEDLRNKMTHAEELLWNYLKTNEWGYKFRRQHPTFMYVADFYCHQLKLIIEVDGSIHESEDVKRDDAIRENHLKNLGLKSFRFKNEKVMNNLESVLNQIKQIIQHEQ</sequence>
<dbReference type="AlphaFoldDB" id="A0A4V5UU12"/>
<name>A0A4V5UU12_9BACT</name>
<comment type="caution">
    <text evidence="2">The sequence shown here is derived from an EMBL/GenBank/DDBJ whole genome shotgun (WGS) entry which is preliminary data.</text>
</comment>
<feature type="domain" description="DUF559" evidence="1">
    <location>
        <begin position="33"/>
        <end position="137"/>
    </location>
</feature>
<keyword evidence="2" id="KW-0378">Hydrolase</keyword>
<dbReference type="OrthoDB" id="9798754at2"/>
<dbReference type="PANTHER" id="PTHR38590">
    <property type="entry name" value="BLL0828 PROTEIN"/>
    <property type="match status" value="1"/>
</dbReference>
<keyword evidence="3" id="KW-1185">Reference proteome</keyword>
<evidence type="ECO:0000313" key="3">
    <source>
        <dbReference type="Proteomes" id="UP000305848"/>
    </source>
</evidence>
<dbReference type="InterPro" id="IPR047216">
    <property type="entry name" value="Endonuclease_DUF559_bact"/>
</dbReference>
<gene>
    <name evidence="2" type="ORF">FC093_14860</name>
</gene>
<dbReference type="InterPro" id="IPR011335">
    <property type="entry name" value="Restrct_endonuc-II-like"/>
</dbReference>
<keyword evidence="2" id="KW-0255">Endonuclease</keyword>
<evidence type="ECO:0000259" key="1">
    <source>
        <dbReference type="Pfam" id="PF04480"/>
    </source>
</evidence>
<accession>A0A4V5UU12</accession>